<keyword evidence="4" id="KW-1185">Reference proteome</keyword>
<feature type="chain" id="PRO_5043911841" evidence="2">
    <location>
        <begin position="19"/>
        <end position="467"/>
    </location>
</feature>
<evidence type="ECO:0000256" key="2">
    <source>
        <dbReference type="SAM" id="SignalP"/>
    </source>
</evidence>
<comment type="caution">
    <text evidence="3">The sequence shown here is derived from an EMBL/GenBank/DDBJ whole genome shotgun (WGS) entry which is preliminary data.</text>
</comment>
<dbReference type="EMBL" id="JASBNA010000064">
    <property type="protein sequence ID" value="KAK7679056.1"/>
    <property type="molecule type" value="Genomic_DNA"/>
</dbReference>
<dbReference type="AlphaFoldDB" id="A0AAW0FEH5"/>
<proteinExistence type="predicted"/>
<organism evidence="3 4">
    <name type="scientific">Cerrena zonata</name>
    <dbReference type="NCBI Taxonomy" id="2478898"/>
    <lineage>
        <taxon>Eukaryota</taxon>
        <taxon>Fungi</taxon>
        <taxon>Dikarya</taxon>
        <taxon>Basidiomycota</taxon>
        <taxon>Agaricomycotina</taxon>
        <taxon>Agaricomycetes</taxon>
        <taxon>Polyporales</taxon>
        <taxon>Cerrenaceae</taxon>
        <taxon>Cerrena</taxon>
    </lineage>
</organism>
<dbReference type="Proteomes" id="UP001385951">
    <property type="component" value="Unassembled WGS sequence"/>
</dbReference>
<evidence type="ECO:0000313" key="3">
    <source>
        <dbReference type="EMBL" id="KAK7679056.1"/>
    </source>
</evidence>
<protein>
    <submittedName>
        <fullName evidence="3">Uncharacterized protein</fullName>
    </submittedName>
</protein>
<reference evidence="3 4" key="1">
    <citation type="submission" date="2022-09" db="EMBL/GenBank/DDBJ databases">
        <authorList>
            <person name="Palmer J.M."/>
        </authorList>
    </citation>
    <scope>NUCLEOTIDE SEQUENCE [LARGE SCALE GENOMIC DNA]</scope>
    <source>
        <strain evidence="3 4">DSM 7382</strain>
    </source>
</reference>
<accession>A0AAW0FEH5</accession>
<name>A0AAW0FEH5_9APHY</name>
<feature type="region of interest" description="Disordered" evidence="1">
    <location>
        <begin position="448"/>
        <end position="467"/>
    </location>
</feature>
<gene>
    <name evidence="3" type="ORF">QCA50_018000</name>
</gene>
<sequence length="467" mass="51054">MFRPPKFLRALLLPSVLSQNTSPASRGGGTLDSIRTISLDLGDTFNIKAASTGTSDSFANFDGSGRAYPAEYLPKFSTFEYNGIQFTVPPFHEPSAYDAIRSDSQVINVPGNTTRFHSFHALATSVWPPSGSASARTGNLVFEFDDGTTATTEILVGPWWSMNPFDGPIHTPFHYANTTLDGMSVNHNVTSISYVSTRIPNDKPLKSITLPVDTSYINFFAISLISVPGDTSHTASTSDSGTGPILSVQGVRSTTKWFDDTNPGSRIQRIEVTLANLSPLSAPANTSWVTSPHTITLVSPNSEIETVNVGSFHRLRSNDQVVIPVGIRNSPRVPPGSKIKVRVQINSDSGFESLLDHPSASTEFEITAGIPEWNDTDESLSTHEIPDWYEDAKFGIFVSCITHHRPQSAVIDVENDTILSSEAWFKTGQLFLVTFIILNVLQYSRGRSQQSPKSPIREASETRWLPT</sequence>
<feature type="signal peptide" evidence="2">
    <location>
        <begin position="1"/>
        <end position="18"/>
    </location>
</feature>
<evidence type="ECO:0000256" key="1">
    <source>
        <dbReference type="SAM" id="MobiDB-lite"/>
    </source>
</evidence>
<keyword evidence="2" id="KW-0732">Signal</keyword>
<evidence type="ECO:0000313" key="4">
    <source>
        <dbReference type="Proteomes" id="UP001385951"/>
    </source>
</evidence>